<feature type="compositionally biased region" description="Acidic residues" evidence="15">
    <location>
        <begin position="652"/>
        <end position="663"/>
    </location>
</feature>
<dbReference type="InterPro" id="IPR035985">
    <property type="entry name" value="Ubiquitin-activating_enz"/>
</dbReference>
<dbReference type="PROSITE" id="PS00865">
    <property type="entry name" value="UBIQUITIN_ACTIVAT_2"/>
    <property type="match status" value="1"/>
</dbReference>
<comment type="subcellular location">
    <subcellularLocation>
        <location evidence="1">Nucleus</location>
    </subcellularLocation>
</comment>
<dbReference type="PANTHER" id="PTHR10953">
    <property type="entry name" value="UBIQUITIN-ACTIVATING ENZYME E1"/>
    <property type="match status" value="1"/>
</dbReference>
<dbReference type="Proteomes" id="UP000006906">
    <property type="component" value="Chromosome 6"/>
</dbReference>
<dbReference type="GO" id="GO:0019948">
    <property type="term" value="F:SUMO activating enzyme activity"/>
    <property type="evidence" value="ECO:0000318"/>
    <property type="project" value="GO_Central"/>
</dbReference>
<keyword evidence="10" id="KW-0539">Nucleus</keyword>
<evidence type="ECO:0000259" key="17">
    <source>
        <dbReference type="Pfam" id="PF10585"/>
    </source>
</evidence>
<feature type="binding site" evidence="13">
    <location>
        <position position="171"/>
    </location>
    <ligand>
        <name>Zn(2+)</name>
        <dbReference type="ChEBI" id="CHEBI:29105"/>
    </ligand>
</feature>
<protein>
    <recommendedName>
        <fullName evidence="21">SUMO-activating enzyme subunit</fullName>
    </recommendedName>
</protein>
<feature type="domain" description="Ubiquitin/SUMO-activating enzyme ubiquitin-like" evidence="18">
    <location>
        <begin position="498"/>
        <end position="590"/>
    </location>
</feature>
<feature type="region of interest" description="Disordered" evidence="15">
    <location>
        <begin position="219"/>
        <end position="263"/>
    </location>
</feature>
<evidence type="ECO:0000313" key="20">
    <source>
        <dbReference type="Proteomes" id="UP000006906"/>
    </source>
</evidence>
<feature type="compositionally biased region" description="Basic and acidic residues" evidence="15">
    <location>
        <begin position="230"/>
        <end position="245"/>
    </location>
</feature>
<dbReference type="InterPro" id="IPR045886">
    <property type="entry name" value="ThiF/MoeB/HesA"/>
</dbReference>
<dbReference type="STRING" id="3055.A0A2K3DQP2"/>
<dbReference type="RefSeq" id="XP_042924228.1">
    <property type="nucleotide sequence ID" value="XM_043063522.1"/>
</dbReference>
<comment type="pathway">
    <text evidence="2">Protein modification; protein sumoylation.</text>
</comment>
<keyword evidence="7" id="KW-0833">Ubl conjugation pathway</keyword>
<dbReference type="OrthoDB" id="10255449at2759"/>
<feature type="compositionally biased region" description="Basic and acidic residues" evidence="15">
    <location>
        <begin position="718"/>
        <end position="728"/>
    </location>
</feature>
<dbReference type="FunFam" id="3.50.50.80:FF:000002">
    <property type="entry name" value="SUMO-activating enzyme subunit 2"/>
    <property type="match status" value="1"/>
</dbReference>
<name>A0A2K3DQP2_CHLRE</name>
<feature type="binding site" evidence="13">
    <location>
        <position position="491"/>
    </location>
    <ligand>
        <name>Zn(2+)</name>
        <dbReference type="ChEBI" id="CHEBI:29105"/>
    </ligand>
</feature>
<dbReference type="FunCoup" id="A0A2K3DQP2">
    <property type="interactions" value="2125"/>
</dbReference>
<feature type="compositionally biased region" description="Gly residues" evidence="15">
    <location>
        <begin position="705"/>
        <end position="717"/>
    </location>
</feature>
<dbReference type="Gene3D" id="3.50.50.80">
    <property type="entry name" value="Ubiquitin-activating enzyme E1, inactive adenylation domain, subdomain 1"/>
    <property type="match status" value="1"/>
</dbReference>
<evidence type="ECO:0000313" key="19">
    <source>
        <dbReference type="EMBL" id="PNW82850.1"/>
    </source>
</evidence>
<keyword evidence="8 13" id="KW-0862">Zinc</keyword>
<sequence length="750" mass="78985">MEAPKAPAEPSWPGVLRTKEFKEKIKSAKVLCVGAGGIGCELLKTLVCTGFRNIEVIDLDTIETSNLNRQFLFRKHHVGQSKANTAAAVVQGFCPGASITPYHANVKEGRFDVDFFRRFDLVLNGLDNLEARRHVNRLCLAAERPLVESGTAGYLGQVTVHIKGRTECFECSAKPAPKTYPICTLRNTPDKPIHTIVWAKDLLFNRLFGAPDAVSDLDDQAAREGGQPGKQEEGDKEGGEGKEGAAEAGEQSEEARAAAASAAAAAAQAEDPSFFLRRDGEPALEYAARVFGRVYTTDIQRLAEVKELWEKRPPPRALHLDQLLPPAERAALQAALDKAAEAGAGAGASACKLLGLSNASQKWTPGQNAAVLLLATALYHTVRPSEVGSAAFDKDDLLAVEFVTAASNLRSSCYGIPEQSLFDAKGMAGNIIHAIATTNAVVSGLIVTEALKILAGCLGSLRNTFLYEVPVDRRLVVPATAWEPRPSCMVCGKTQLTLRINTKTTPLSGLVGAVIKKRLAVNSPNLMCGGFLYEEGEGLEEDEEAAYAALLPRPLRDLPGGGLGHGAILTVQDQSQHWGVDVIIAHTEDLSPDDAPEGFILEGALPTASAPAPPEQDGGKQQQQEAPSAAAKRKAAAAVAEDAAGVLHITDSDDDDDEQEGKEEEGQQQQQQQQQGAGTSVAAGAAAATANDSRKRPLDEDGDGDGAAAGGGGGGGGGEERGAKRAKAETAPAPAEDKDGCIVIDDDEDD</sequence>
<dbReference type="GO" id="GO:0031510">
    <property type="term" value="C:SUMO activating enzyme complex"/>
    <property type="evidence" value="ECO:0000318"/>
    <property type="project" value="GO_Central"/>
</dbReference>
<feature type="binding site" evidence="12">
    <location>
        <position position="82"/>
    </location>
    <ligand>
        <name>ATP</name>
        <dbReference type="ChEBI" id="CHEBI:30616"/>
    </ligand>
</feature>
<feature type="binding site" evidence="13">
    <location>
        <position position="168"/>
    </location>
    <ligand>
        <name>Zn(2+)</name>
        <dbReference type="ChEBI" id="CHEBI:29105"/>
    </ligand>
</feature>
<dbReference type="GO" id="GO:0016925">
    <property type="term" value="P:protein sumoylation"/>
    <property type="evidence" value="ECO:0000318"/>
    <property type="project" value="GO_Central"/>
</dbReference>
<dbReference type="EMBL" id="CM008967">
    <property type="protein sequence ID" value="PNW82850.1"/>
    <property type="molecule type" value="Genomic_DNA"/>
</dbReference>
<dbReference type="GeneID" id="66053834"/>
<evidence type="ECO:0000256" key="1">
    <source>
        <dbReference type="ARBA" id="ARBA00004123"/>
    </source>
</evidence>
<gene>
    <name evidence="19" type="ORF">CHLRE_06g296983v5</name>
</gene>
<feature type="compositionally biased region" description="Low complexity" evidence="15">
    <location>
        <begin position="626"/>
        <end position="644"/>
    </location>
</feature>
<dbReference type="GO" id="GO:0005737">
    <property type="term" value="C:cytoplasm"/>
    <property type="evidence" value="ECO:0000318"/>
    <property type="project" value="GO_Central"/>
</dbReference>
<dbReference type="InterPro" id="IPR028077">
    <property type="entry name" value="UAE_UbL_dom"/>
</dbReference>
<accession>A0A2K3DQP2</accession>
<evidence type="ECO:0000259" key="16">
    <source>
        <dbReference type="Pfam" id="PF00899"/>
    </source>
</evidence>
<feature type="domain" description="THIF-type NAD/FAD binding fold" evidence="16">
    <location>
        <begin position="19"/>
        <end position="466"/>
    </location>
</feature>
<feature type="domain" description="Ubiquitin-activating enzyme SCCH" evidence="17">
    <location>
        <begin position="386"/>
        <end position="425"/>
    </location>
</feature>
<evidence type="ECO:0000256" key="5">
    <source>
        <dbReference type="ARBA" id="ARBA00022723"/>
    </source>
</evidence>
<feature type="binding site" evidence="12">
    <location>
        <begin position="34"/>
        <end position="39"/>
    </location>
    <ligand>
        <name>ATP</name>
        <dbReference type="ChEBI" id="CHEBI:30616"/>
    </ligand>
</feature>
<dbReference type="Pfam" id="PF10585">
    <property type="entry name" value="UBA_E1_SCCH"/>
    <property type="match status" value="1"/>
</dbReference>
<dbReference type="ExpressionAtlas" id="A0A2K3DQP2">
    <property type="expression patterns" value="baseline and differential"/>
</dbReference>
<evidence type="ECO:0008006" key="21">
    <source>
        <dbReference type="Google" id="ProtNLM"/>
    </source>
</evidence>
<feature type="binding site" evidence="12">
    <location>
        <begin position="127"/>
        <end position="132"/>
    </location>
    <ligand>
        <name>ATP</name>
        <dbReference type="ChEBI" id="CHEBI:30616"/>
    </ligand>
</feature>
<evidence type="ECO:0000256" key="14">
    <source>
        <dbReference type="PROSITE-ProRule" id="PRU10132"/>
    </source>
</evidence>
<feature type="active site" description="Glycyl thioester intermediate" evidence="11 14">
    <location>
        <position position="183"/>
    </location>
</feature>
<dbReference type="InterPro" id="IPR030661">
    <property type="entry name" value="Uba2"/>
</dbReference>
<dbReference type="Pfam" id="PF00899">
    <property type="entry name" value="ThiF"/>
    <property type="match status" value="1"/>
</dbReference>
<dbReference type="FunFam" id="3.40.50.720:FF:000618">
    <property type="entry name" value="SUMO-activating enzyme subunit 2"/>
    <property type="match status" value="1"/>
</dbReference>
<keyword evidence="20" id="KW-1185">Reference proteome</keyword>
<feature type="binding site" evidence="12">
    <location>
        <position position="58"/>
    </location>
    <ligand>
        <name>ATP</name>
        <dbReference type="ChEBI" id="CHEBI:30616"/>
    </ligand>
</feature>
<keyword evidence="5 13" id="KW-0479">Metal-binding</keyword>
<dbReference type="AlphaFoldDB" id="A0A2K3DQP2"/>
<evidence type="ECO:0000256" key="10">
    <source>
        <dbReference type="ARBA" id="ARBA00023242"/>
    </source>
</evidence>
<evidence type="ECO:0000256" key="2">
    <source>
        <dbReference type="ARBA" id="ARBA00004718"/>
    </source>
</evidence>
<dbReference type="PIRSF" id="PIRSF039133">
    <property type="entry name" value="SUMO_E1B"/>
    <property type="match status" value="1"/>
</dbReference>
<evidence type="ECO:0000256" key="15">
    <source>
        <dbReference type="SAM" id="MobiDB-lite"/>
    </source>
</evidence>
<evidence type="ECO:0000259" key="18">
    <source>
        <dbReference type="Pfam" id="PF14732"/>
    </source>
</evidence>
<reference evidence="19 20" key="1">
    <citation type="journal article" date="2007" name="Science">
        <title>The Chlamydomonas genome reveals the evolution of key animal and plant functions.</title>
        <authorList>
            <person name="Merchant S.S."/>
            <person name="Prochnik S.E."/>
            <person name="Vallon O."/>
            <person name="Harris E.H."/>
            <person name="Karpowicz S.J."/>
            <person name="Witman G.B."/>
            <person name="Terry A."/>
            <person name="Salamov A."/>
            <person name="Fritz-Laylin L.K."/>
            <person name="Marechal-Drouard L."/>
            <person name="Marshall W.F."/>
            <person name="Qu L.H."/>
            <person name="Nelson D.R."/>
            <person name="Sanderfoot A.A."/>
            <person name="Spalding M.H."/>
            <person name="Kapitonov V.V."/>
            <person name="Ren Q."/>
            <person name="Ferris P."/>
            <person name="Lindquist E."/>
            <person name="Shapiro H."/>
            <person name="Lucas S.M."/>
            <person name="Grimwood J."/>
            <person name="Schmutz J."/>
            <person name="Cardol P."/>
            <person name="Cerutti H."/>
            <person name="Chanfreau G."/>
            <person name="Chen C.L."/>
            <person name="Cognat V."/>
            <person name="Croft M.T."/>
            <person name="Dent R."/>
            <person name="Dutcher S."/>
            <person name="Fernandez E."/>
            <person name="Fukuzawa H."/>
            <person name="Gonzalez-Ballester D."/>
            <person name="Gonzalez-Halphen D."/>
            <person name="Hallmann A."/>
            <person name="Hanikenne M."/>
            <person name="Hippler M."/>
            <person name="Inwood W."/>
            <person name="Jabbari K."/>
            <person name="Kalanon M."/>
            <person name="Kuras R."/>
            <person name="Lefebvre P.A."/>
            <person name="Lemaire S.D."/>
            <person name="Lobanov A.V."/>
            <person name="Lohr M."/>
            <person name="Manuell A."/>
            <person name="Meier I."/>
            <person name="Mets L."/>
            <person name="Mittag M."/>
            <person name="Mittelmeier T."/>
            <person name="Moroney J.V."/>
            <person name="Moseley J."/>
            <person name="Napoli C."/>
            <person name="Nedelcu A.M."/>
            <person name="Niyogi K."/>
            <person name="Novoselov S.V."/>
            <person name="Paulsen I.T."/>
            <person name="Pazour G."/>
            <person name="Purton S."/>
            <person name="Ral J.P."/>
            <person name="Riano-Pachon D.M."/>
            <person name="Riekhof W."/>
            <person name="Rymarquis L."/>
            <person name="Schroda M."/>
            <person name="Stern D."/>
            <person name="Umen J."/>
            <person name="Willows R."/>
            <person name="Wilson N."/>
            <person name="Zimmer S.L."/>
            <person name="Allmer J."/>
            <person name="Balk J."/>
            <person name="Bisova K."/>
            <person name="Chen C.J."/>
            <person name="Elias M."/>
            <person name="Gendler K."/>
            <person name="Hauser C."/>
            <person name="Lamb M.R."/>
            <person name="Ledford H."/>
            <person name="Long J.C."/>
            <person name="Minagawa J."/>
            <person name="Page M.D."/>
            <person name="Pan J."/>
            <person name="Pootakham W."/>
            <person name="Roje S."/>
            <person name="Rose A."/>
            <person name="Stahlberg E."/>
            <person name="Terauchi A.M."/>
            <person name="Yang P."/>
            <person name="Ball S."/>
            <person name="Bowler C."/>
            <person name="Dieckmann C.L."/>
            <person name="Gladyshev V.N."/>
            <person name="Green P."/>
            <person name="Jorgensen R."/>
            <person name="Mayfield S."/>
            <person name="Mueller-Roeber B."/>
            <person name="Rajamani S."/>
            <person name="Sayre R.T."/>
            <person name="Brokstein P."/>
            <person name="Dubchak I."/>
            <person name="Goodstein D."/>
            <person name="Hornick L."/>
            <person name="Huang Y.W."/>
            <person name="Jhaveri J."/>
            <person name="Luo Y."/>
            <person name="Martinez D."/>
            <person name="Ngau W.C."/>
            <person name="Otillar B."/>
            <person name="Poliakov A."/>
            <person name="Porter A."/>
            <person name="Szajkowski L."/>
            <person name="Werner G."/>
            <person name="Zhou K."/>
            <person name="Grigoriev I.V."/>
            <person name="Rokhsar D.S."/>
            <person name="Grossman A.R."/>
        </authorList>
    </citation>
    <scope>NUCLEOTIDE SEQUENCE [LARGE SCALE GENOMIC DNA]</scope>
    <source>
        <strain evidence="20">CC-503</strain>
    </source>
</reference>
<dbReference type="SUPFAM" id="SSF69572">
    <property type="entry name" value="Activating enzymes of the ubiquitin-like proteins"/>
    <property type="match status" value="1"/>
</dbReference>
<dbReference type="InParanoid" id="A0A2K3DQP2"/>
<keyword evidence="9 12" id="KW-0067">ATP-binding</keyword>
<dbReference type="InterPro" id="IPR042449">
    <property type="entry name" value="Ub-E1_IAD_1"/>
</dbReference>
<dbReference type="Pfam" id="PF14732">
    <property type="entry name" value="UAE_UbL"/>
    <property type="match status" value="1"/>
</dbReference>
<dbReference type="GO" id="GO:0016740">
    <property type="term" value="F:transferase activity"/>
    <property type="evidence" value="ECO:0007669"/>
    <property type="project" value="UniProtKB-KW"/>
</dbReference>
<evidence type="ECO:0000256" key="12">
    <source>
        <dbReference type="PIRSR" id="PIRSR039133-2"/>
    </source>
</evidence>
<dbReference type="InterPro" id="IPR000594">
    <property type="entry name" value="ThiF_NAD_FAD-bd"/>
</dbReference>
<feature type="binding site" evidence="12">
    <location>
        <begin position="66"/>
        <end position="69"/>
    </location>
    <ligand>
        <name>ATP</name>
        <dbReference type="ChEBI" id="CHEBI:30616"/>
    </ligand>
</feature>
<dbReference type="PANTHER" id="PTHR10953:SF5">
    <property type="entry name" value="SUMO-ACTIVATING ENZYME SUBUNIT 2"/>
    <property type="match status" value="1"/>
</dbReference>
<dbReference type="GO" id="GO:0046872">
    <property type="term" value="F:metal ion binding"/>
    <property type="evidence" value="ECO:0007669"/>
    <property type="project" value="UniProtKB-KW"/>
</dbReference>
<dbReference type="Gramene" id="PNW82850">
    <property type="protein sequence ID" value="PNW82850"/>
    <property type="gene ID" value="CHLRE_06g296983v5"/>
</dbReference>
<keyword evidence="6 12" id="KW-0547">Nucleotide-binding</keyword>
<dbReference type="KEGG" id="cre:CHLRE_06g296983v5"/>
<dbReference type="Gene3D" id="3.10.290.20">
    <property type="entry name" value="Ubiquitin-like 2 activating enzyme e1b. Chain: B, domain 3"/>
    <property type="match status" value="1"/>
</dbReference>
<feature type="compositionally biased region" description="Low complexity" evidence="15">
    <location>
        <begin position="667"/>
        <end position="690"/>
    </location>
</feature>
<evidence type="ECO:0000256" key="9">
    <source>
        <dbReference type="ARBA" id="ARBA00022840"/>
    </source>
</evidence>
<evidence type="ECO:0000256" key="11">
    <source>
        <dbReference type="PIRSR" id="PIRSR039133-1"/>
    </source>
</evidence>
<dbReference type="GO" id="GO:0005524">
    <property type="term" value="F:ATP binding"/>
    <property type="evidence" value="ECO:0007669"/>
    <property type="project" value="UniProtKB-KW"/>
</dbReference>
<evidence type="ECO:0000256" key="13">
    <source>
        <dbReference type="PIRSR" id="PIRSR039133-3"/>
    </source>
</evidence>
<dbReference type="UniPathway" id="UPA00886"/>
<organism evidence="19 20">
    <name type="scientific">Chlamydomonas reinhardtii</name>
    <name type="common">Chlamydomonas smithii</name>
    <dbReference type="NCBI Taxonomy" id="3055"/>
    <lineage>
        <taxon>Eukaryota</taxon>
        <taxon>Viridiplantae</taxon>
        <taxon>Chlorophyta</taxon>
        <taxon>core chlorophytes</taxon>
        <taxon>Chlorophyceae</taxon>
        <taxon>CS clade</taxon>
        <taxon>Chlamydomonadales</taxon>
        <taxon>Chlamydomonadaceae</taxon>
        <taxon>Chlamydomonas</taxon>
    </lineage>
</organism>
<keyword evidence="4" id="KW-0808">Transferase</keyword>
<evidence type="ECO:0000256" key="4">
    <source>
        <dbReference type="ARBA" id="ARBA00022679"/>
    </source>
</evidence>
<dbReference type="Gene3D" id="1.10.10.520">
    <property type="entry name" value="Ubiquitin activating enzymes (Uba3). Chain: B, domain 2"/>
    <property type="match status" value="1"/>
</dbReference>
<evidence type="ECO:0000256" key="7">
    <source>
        <dbReference type="ARBA" id="ARBA00022786"/>
    </source>
</evidence>
<dbReference type="InterPro" id="IPR023318">
    <property type="entry name" value="Ub_act_enz_dom_a_sf"/>
</dbReference>
<feature type="region of interest" description="Disordered" evidence="15">
    <location>
        <begin position="605"/>
        <end position="750"/>
    </location>
</feature>
<evidence type="ECO:0000256" key="6">
    <source>
        <dbReference type="ARBA" id="ARBA00022741"/>
    </source>
</evidence>
<evidence type="ECO:0000256" key="3">
    <source>
        <dbReference type="ARBA" id="ARBA00005673"/>
    </source>
</evidence>
<dbReference type="InterPro" id="IPR019572">
    <property type="entry name" value="UBA_E1_SCCH"/>
</dbReference>
<feature type="binding site" evidence="13">
    <location>
        <position position="488"/>
    </location>
    <ligand>
        <name>Zn(2+)</name>
        <dbReference type="ChEBI" id="CHEBI:29105"/>
    </ligand>
</feature>
<comment type="similarity">
    <text evidence="3">Belongs to the ubiquitin-activating E1 family.</text>
</comment>
<evidence type="ECO:0000256" key="8">
    <source>
        <dbReference type="ARBA" id="ARBA00022833"/>
    </source>
</evidence>
<proteinExistence type="inferred from homology"/>
<dbReference type="InterPro" id="IPR033127">
    <property type="entry name" value="UBQ-activ_enz_E1_Cys_AS"/>
</dbReference>